<dbReference type="EMBL" id="APPV01000006">
    <property type="protein sequence ID" value="ENV60975.1"/>
    <property type="molecule type" value="Genomic_DNA"/>
</dbReference>
<proteinExistence type="predicted"/>
<gene>
    <name evidence="2" type="ORF">F950_00220</name>
</gene>
<feature type="compositionally biased region" description="Polar residues" evidence="1">
    <location>
        <begin position="113"/>
        <end position="131"/>
    </location>
</feature>
<sequence length="284" mass="31862">MSNDATRWAWIAPVKTSAQRLVLLSLADRAGEQHTAWPSMERLAADTVLNLKTVKKVVNELIEIGLILDTGKRTGPTGRVRILQLIGVQSRDQKQKNDDFNSTDIGSIDLDNESNIGTIKTPNKPKNGTIKQDQKRDDYPPVIDPILDSNEPKNGTLNEPNFGSLNLSLNLSMNLSEKHEWIPNQKQLETKIKIAGHEKNLELIFGLPSFEFELSSFNSYFDGKGLSESQKLHKFTAWIIDKFQRYQKANPDYVNLLEPTQNSAAIPALNITDSKPKSLLENIT</sequence>
<keyword evidence="3" id="KW-1185">Reference proteome</keyword>
<evidence type="ECO:0000256" key="1">
    <source>
        <dbReference type="SAM" id="MobiDB-lite"/>
    </source>
</evidence>
<reference evidence="2 3" key="1">
    <citation type="submission" date="2013-02" db="EMBL/GenBank/DDBJ databases">
        <title>The Genome Sequence of Acinetobacter soli NIPH 2899.</title>
        <authorList>
            <consortium name="The Broad Institute Genome Sequencing Platform"/>
            <consortium name="The Broad Institute Genome Sequencing Center for Infectious Disease"/>
            <person name="Cerqueira G."/>
            <person name="Feldgarden M."/>
            <person name="Courvalin P."/>
            <person name="Perichon B."/>
            <person name="Grillot-Courvalin C."/>
            <person name="Clermont D."/>
            <person name="Rocha E."/>
            <person name="Yoon E.-J."/>
            <person name="Nemec A."/>
            <person name="Walker B."/>
            <person name="Young S.K."/>
            <person name="Zeng Q."/>
            <person name="Gargeya S."/>
            <person name="Fitzgerald M."/>
            <person name="Haas B."/>
            <person name="Abouelleil A."/>
            <person name="Alvarado L."/>
            <person name="Arachchi H.M."/>
            <person name="Berlin A.M."/>
            <person name="Chapman S.B."/>
            <person name="Dewar J."/>
            <person name="Goldberg J."/>
            <person name="Griggs A."/>
            <person name="Gujja S."/>
            <person name="Hansen M."/>
            <person name="Howarth C."/>
            <person name="Imamovic A."/>
            <person name="Larimer J."/>
            <person name="McCowan C."/>
            <person name="Murphy C."/>
            <person name="Neiman D."/>
            <person name="Pearson M."/>
            <person name="Priest M."/>
            <person name="Roberts A."/>
            <person name="Saif S."/>
            <person name="Shea T."/>
            <person name="Sisk P."/>
            <person name="Sykes S."/>
            <person name="Wortman J."/>
            <person name="Nusbaum C."/>
            <person name="Birren B."/>
        </authorList>
    </citation>
    <scope>NUCLEOTIDE SEQUENCE [LARGE SCALE GENOMIC DNA]</scope>
    <source>
        <strain evidence="2 3">NIPH 2899</strain>
    </source>
</reference>
<evidence type="ECO:0008006" key="4">
    <source>
        <dbReference type="Google" id="ProtNLM"/>
    </source>
</evidence>
<evidence type="ECO:0000313" key="3">
    <source>
        <dbReference type="Proteomes" id="UP000018433"/>
    </source>
</evidence>
<organism evidence="2 3">
    <name type="scientific">Acinetobacter soli NIPH 2899</name>
    <dbReference type="NCBI Taxonomy" id="1217677"/>
    <lineage>
        <taxon>Bacteria</taxon>
        <taxon>Pseudomonadati</taxon>
        <taxon>Pseudomonadota</taxon>
        <taxon>Gammaproteobacteria</taxon>
        <taxon>Moraxellales</taxon>
        <taxon>Moraxellaceae</taxon>
        <taxon>Acinetobacter</taxon>
    </lineage>
</organism>
<dbReference type="RefSeq" id="WP_004943323.1">
    <property type="nucleotide sequence ID" value="NZ_KB849643.1"/>
</dbReference>
<dbReference type="Pfam" id="PF13730">
    <property type="entry name" value="HTH_36"/>
    <property type="match status" value="1"/>
</dbReference>
<name>A0ABN0JZN0_9GAMM</name>
<accession>A0ABN0JZN0</accession>
<dbReference type="Gene3D" id="1.10.10.10">
    <property type="entry name" value="Winged helix-like DNA-binding domain superfamily/Winged helix DNA-binding domain"/>
    <property type="match status" value="1"/>
</dbReference>
<dbReference type="Proteomes" id="UP000018433">
    <property type="component" value="Unassembled WGS sequence"/>
</dbReference>
<evidence type="ECO:0000313" key="2">
    <source>
        <dbReference type="EMBL" id="ENV60975.1"/>
    </source>
</evidence>
<feature type="region of interest" description="Disordered" evidence="1">
    <location>
        <begin position="93"/>
        <end position="142"/>
    </location>
</feature>
<dbReference type="InterPro" id="IPR036388">
    <property type="entry name" value="WH-like_DNA-bd_sf"/>
</dbReference>
<protein>
    <recommendedName>
        <fullName evidence="4">Helix-turn-helix domain-containing protein</fullName>
    </recommendedName>
</protein>
<comment type="caution">
    <text evidence="2">The sequence shown here is derived from an EMBL/GenBank/DDBJ whole genome shotgun (WGS) entry which is preliminary data.</text>
</comment>